<proteinExistence type="predicted"/>
<evidence type="ECO:0000313" key="3">
    <source>
        <dbReference type="EMBL" id="GAA4418255.1"/>
    </source>
</evidence>
<accession>A0ABP8KYS2</accession>
<feature type="compositionally biased region" description="Polar residues" evidence="1">
    <location>
        <begin position="467"/>
        <end position="479"/>
    </location>
</feature>
<dbReference type="CDD" id="cd00085">
    <property type="entry name" value="HNHc"/>
    <property type="match status" value="1"/>
</dbReference>
<feature type="region of interest" description="Disordered" evidence="1">
    <location>
        <begin position="423"/>
        <end position="492"/>
    </location>
</feature>
<evidence type="ECO:0000259" key="2">
    <source>
        <dbReference type="SMART" id="SM00507"/>
    </source>
</evidence>
<feature type="compositionally biased region" description="Low complexity" evidence="1">
    <location>
        <begin position="675"/>
        <end position="685"/>
    </location>
</feature>
<feature type="compositionally biased region" description="Low complexity" evidence="1">
    <location>
        <begin position="429"/>
        <end position="454"/>
    </location>
</feature>
<dbReference type="InterPro" id="IPR003615">
    <property type="entry name" value="HNH_nuc"/>
</dbReference>
<gene>
    <name evidence="3" type="ORF">GCM10023169_07610</name>
</gene>
<comment type="caution">
    <text evidence="3">The sequence shown here is derived from an EMBL/GenBank/DDBJ whole genome shotgun (WGS) entry which is preliminary data.</text>
</comment>
<dbReference type="EMBL" id="BAABGN010000002">
    <property type="protein sequence ID" value="GAA4418255.1"/>
    <property type="molecule type" value="Genomic_DNA"/>
</dbReference>
<protein>
    <recommendedName>
        <fullName evidence="2">HNH nuclease domain-containing protein</fullName>
    </recommendedName>
</protein>
<name>A0ABP8KYS2_9MICO</name>
<organism evidence="3 4">
    <name type="scientific">Georgenia halophila</name>
    <dbReference type="NCBI Taxonomy" id="620889"/>
    <lineage>
        <taxon>Bacteria</taxon>
        <taxon>Bacillati</taxon>
        <taxon>Actinomycetota</taxon>
        <taxon>Actinomycetes</taxon>
        <taxon>Micrococcales</taxon>
        <taxon>Bogoriellaceae</taxon>
        <taxon>Georgenia</taxon>
    </lineage>
</organism>
<feature type="region of interest" description="Disordered" evidence="1">
    <location>
        <begin position="653"/>
        <end position="703"/>
    </location>
</feature>
<reference evidence="4" key="1">
    <citation type="journal article" date="2019" name="Int. J. Syst. Evol. Microbiol.">
        <title>The Global Catalogue of Microorganisms (GCM) 10K type strain sequencing project: providing services to taxonomists for standard genome sequencing and annotation.</title>
        <authorList>
            <consortium name="The Broad Institute Genomics Platform"/>
            <consortium name="The Broad Institute Genome Sequencing Center for Infectious Disease"/>
            <person name="Wu L."/>
            <person name="Ma J."/>
        </authorList>
    </citation>
    <scope>NUCLEOTIDE SEQUENCE [LARGE SCALE GENOMIC DNA]</scope>
    <source>
        <strain evidence="4">JCM 17810</strain>
    </source>
</reference>
<dbReference type="Proteomes" id="UP001500622">
    <property type="component" value="Unassembled WGS sequence"/>
</dbReference>
<keyword evidence="4" id="KW-1185">Reference proteome</keyword>
<feature type="region of interest" description="Disordered" evidence="1">
    <location>
        <begin position="75"/>
        <end position="145"/>
    </location>
</feature>
<evidence type="ECO:0000256" key="1">
    <source>
        <dbReference type="SAM" id="MobiDB-lite"/>
    </source>
</evidence>
<feature type="compositionally biased region" description="Low complexity" evidence="1">
    <location>
        <begin position="103"/>
        <end position="130"/>
    </location>
</feature>
<evidence type="ECO:0000313" key="4">
    <source>
        <dbReference type="Proteomes" id="UP001500622"/>
    </source>
</evidence>
<dbReference type="InterPro" id="IPR003870">
    <property type="entry name" value="DUF222"/>
</dbReference>
<feature type="domain" description="HNH nuclease" evidence="2">
    <location>
        <begin position="571"/>
        <end position="623"/>
    </location>
</feature>
<dbReference type="Pfam" id="PF02720">
    <property type="entry name" value="DUF222"/>
    <property type="match status" value="1"/>
</dbReference>
<sequence>MWVVSSSVVRMFEPVEAGREGPGERPAAGVVGPGGWSVLEQLMFRAVRIVAAPAGEVTDPHVVLVDFTRSTDARRGEGWRAASRLARHVSRETGSGSGPGENASPDAADVTDAPDAGSATDAPDAANATDAVDDTPDADRADGGGGCVGGSAAEVVAAAASVTGVDLAVLLERLDLNTLDEGDAVDAVVAWGRVISYAQAKQGQAAARLEQRLGDLYGLPDADATRTGRPGTGVRRSTMPRAATEVAMCLGLTRQGAATLVRTAMMLNGPLFATGEALETGRIDARKADLIAGNLDGLPVEVTTAVEDEVLPTAAGRTPPQLSKDLTAAIVRADPDGAAERHRAARAKRRVNHPRALPDQMATLTAVLPIEDALCLDLALDGAAKTARADGDARTTDQLRADILTSIGANALRHSWIGPLPPDRLPLTDSSTHSSSGASNNSSSSRDSDAGNNGEADNSGDHDPNAGASTDHTGETSSVAADDSAGEAGRAGGGYRVGTIGGAPVQLRVTVPLSTLLGGDEPGDLDGAGPIDALKARALALQAPTWQRLVTDPMTGTVIDIGRTRYKPPADLARLVRERDRTCVRPGCNTRATACDLDHTTPFAHGGITALINLEALCIPDHRHKTLGDYRVIQHPGGVFDWISKTGHTYRREANGTTTHHGRATPPPPKPPAQHQPEPASTDPTEPADPAEPADPKDDEPPF</sequence>
<feature type="compositionally biased region" description="Basic and acidic residues" evidence="1">
    <location>
        <begin position="694"/>
        <end position="703"/>
    </location>
</feature>
<feature type="compositionally biased region" description="Pro residues" evidence="1">
    <location>
        <begin position="665"/>
        <end position="674"/>
    </location>
</feature>
<dbReference type="SMART" id="SM00507">
    <property type="entry name" value="HNHc"/>
    <property type="match status" value="1"/>
</dbReference>